<evidence type="ECO:0000313" key="1">
    <source>
        <dbReference type="EMBL" id="QNF33141.1"/>
    </source>
</evidence>
<dbReference type="KEGG" id="aswu:HUW51_10535"/>
<proteinExistence type="predicted"/>
<accession>A0A7G7G7K7</accession>
<keyword evidence="2" id="KW-1185">Reference proteome</keyword>
<organism evidence="1 2">
    <name type="scientific">Adhaeribacter swui</name>
    <dbReference type="NCBI Taxonomy" id="2086471"/>
    <lineage>
        <taxon>Bacteria</taxon>
        <taxon>Pseudomonadati</taxon>
        <taxon>Bacteroidota</taxon>
        <taxon>Cytophagia</taxon>
        <taxon>Cytophagales</taxon>
        <taxon>Hymenobacteraceae</taxon>
        <taxon>Adhaeribacter</taxon>
    </lineage>
</organism>
<evidence type="ECO:0000313" key="2">
    <source>
        <dbReference type="Proteomes" id="UP000515237"/>
    </source>
</evidence>
<name>A0A7G7G7K7_9BACT</name>
<protein>
    <submittedName>
        <fullName evidence="1">Uncharacterized protein</fullName>
    </submittedName>
</protein>
<reference evidence="1 2" key="1">
    <citation type="journal article" date="2018" name="Int. J. Syst. Evol. Microbiol.">
        <title>Adhaeribacter swui sp. nov., isolated from wet mud.</title>
        <authorList>
            <person name="Kim D.U."/>
            <person name="Kim K.W."/>
            <person name="Kang M.S."/>
            <person name="Kim J.Y."/>
            <person name="Jang J.H."/>
            <person name="Kim M.K."/>
        </authorList>
    </citation>
    <scope>NUCLEOTIDE SEQUENCE [LARGE SCALE GENOMIC DNA]</scope>
    <source>
        <strain evidence="1 2">KCTC 52873</strain>
    </source>
</reference>
<dbReference type="AlphaFoldDB" id="A0A7G7G7K7"/>
<sequence length="58" mass="6850">MELEIYTVTKEEEYDAMAERLNLLAEALANVHPGQSLPKSRERNRAARELIQFFRRML</sequence>
<dbReference type="EMBL" id="CP055156">
    <property type="protein sequence ID" value="QNF33141.1"/>
    <property type="molecule type" value="Genomic_DNA"/>
</dbReference>
<dbReference type="RefSeq" id="WP_185273993.1">
    <property type="nucleotide sequence ID" value="NZ_CP055156.1"/>
</dbReference>
<dbReference type="Proteomes" id="UP000515237">
    <property type="component" value="Chromosome"/>
</dbReference>
<gene>
    <name evidence="1" type="ORF">HUW51_10535</name>
</gene>